<reference evidence="2" key="1">
    <citation type="submission" date="2013-12" db="EMBL/GenBank/DDBJ databases">
        <authorList>
            <person name="Aslett M."/>
        </authorList>
    </citation>
    <scope>NUCLEOTIDE SEQUENCE [LARGE SCALE GENOMIC DNA]</scope>
    <source>
        <strain evidence="2">Lindley</strain>
    </source>
</reference>
<sequence>MPTFLFLAAICLLVATSILLETGSSSSGKAQSTPATSNGADVHFLLLPAHSQILMAASDVFEAMSL</sequence>
<evidence type="ECO:0000256" key="1">
    <source>
        <dbReference type="SAM" id="SignalP"/>
    </source>
</evidence>
<dbReference type="AlphaFoldDB" id="A0A183CQN2"/>
<evidence type="ECO:0000313" key="3">
    <source>
        <dbReference type="WBParaSite" id="GPLIN_001519000"/>
    </source>
</evidence>
<reference evidence="3" key="3">
    <citation type="submission" date="2016-06" db="UniProtKB">
        <authorList>
            <consortium name="WormBaseParasite"/>
        </authorList>
    </citation>
    <scope>IDENTIFICATION</scope>
</reference>
<accession>A0A183CQN2</accession>
<keyword evidence="2" id="KW-1185">Reference proteome</keyword>
<dbReference type="Proteomes" id="UP000050741">
    <property type="component" value="Unassembled WGS sequence"/>
</dbReference>
<protein>
    <submittedName>
        <fullName evidence="3">Secreted protein</fullName>
    </submittedName>
</protein>
<feature type="signal peptide" evidence="1">
    <location>
        <begin position="1"/>
        <end position="25"/>
    </location>
</feature>
<dbReference type="WBParaSite" id="GPLIN_001519000">
    <property type="protein sequence ID" value="GPLIN_001519000"/>
    <property type="gene ID" value="GPLIN_001519000"/>
</dbReference>
<evidence type="ECO:0000313" key="2">
    <source>
        <dbReference type="Proteomes" id="UP000050741"/>
    </source>
</evidence>
<keyword evidence="1" id="KW-0732">Signal</keyword>
<proteinExistence type="predicted"/>
<organism evidence="2 3">
    <name type="scientific">Globodera pallida</name>
    <name type="common">Potato cyst nematode worm</name>
    <name type="synonym">Heterodera pallida</name>
    <dbReference type="NCBI Taxonomy" id="36090"/>
    <lineage>
        <taxon>Eukaryota</taxon>
        <taxon>Metazoa</taxon>
        <taxon>Ecdysozoa</taxon>
        <taxon>Nematoda</taxon>
        <taxon>Chromadorea</taxon>
        <taxon>Rhabditida</taxon>
        <taxon>Tylenchina</taxon>
        <taxon>Tylenchomorpha</taxon>
        <taxon>Tylenchoidea</taxon>
        <taxon>Heteroderidae</taxon>
        <taxon>Heteroderinae</taxon>
        <taxon>Globodera</taxon>
    </lineage>
</organism>
<feature type="chain" id="PRO_5008147878" evidence="1">
    <location>
        <begin position="26"/>
        <end position="66"/>
    </location>
</feature>
<reference evidence="2" key="2">
    <citation type="submission" date="2014-05" db="EMBL/GenBank/DDBJ databases">
        <title>The genome and life-stage specific transcriptomes of Globodera pallida elucidate key aspects of plant parasitism by a cyst nematode.</title>
        <authorList>
            <person name="Cotton J.A."/>
            <person name="Lilley C.J."/>
            <person name="Jones L.M."/>
            <person name="Kikuchi T."/>
            <person name="Reid A.J."/>
            <person name="Thorpe P."/>
            <person name="Tsai I.J."/>
            <person name="Beasley H."/>
            <person name="Blok V."/>
            <person name="Cock P.J.A."/>
            <person name="Van den Akker S.E."/>
            <person name="Holroyd N."/>
            <person name="Hunt M."/>
            <person name="Mantelin S."/>
            <person name="Naghra H."/>
            <person name="Pain A."/>
            <person name="Palomares-Rius J.E."/>
            <person name="Zarowiecki M."/>
            <person name="Berriman M."/>
            <person name="Jones J.T."/>
            <person name="Urwin P.E."/>
        </authorList>
    </citation>
    <scope>NUCLEOTIDE SEQUENCE [LARGE SCALE GENOMIC DNA]</scope>
    <source>
        <strain evidence="2">Lindley</strain>
    </source>
</reference>
<name>A0A183CQN2_GLOPA</name>